<keyword evidence="2" id="KW-1185">Reference proteome</keyword>
<accession>A0A9W6XL06</accession>
<gene>
    <name evidence="1" type="ORF">Plil01_001658000</name>
</gene>
<protein>
    <submittedName>
        <fullName evidence="1">Unnamed protein product</fullName>
    </submittedName>
</protein>
<dbReference type="Proteomes" id="UP001165083">
    <property type="component" value="Unassembled WGS sequence"/>
</dbReference>
<dbReference type="AlphaFoldDB" id="A0A9W6XL06"/>
<organism evidence="1 2">
    <name type="scientific">Phytophthora lilii</name>
    <dbReference type="NCBI Taxonomy" id="2077276"/>
    <lineage>
        <taxon>Eukaryota</taxon>
        <taxon>Sar</taxon>
        <taxon>Stramenopiles</taxon>
        <taxon>Oomycota</taxon>
        <taxon>Peronosporomycetes</taxon>
        <taxon>Peronosporales</taxon>
        <taxon>Peronosporaceae</taxon>
        <taxon>Phytophthora</taxon>
    </lineage>
</organism>
<dbReference type="OrthoDB" id="9633429at2759"/>
<comment type="caution">
    <text evidence="1">The sequence shown here is derived from an EMBL/GenBank/DDBJ whole genome shotgun (WGS) entry which is preliminary data.</text>
</comment>
<name>A0A9W6XL06_9STRA</name>
<dbReference type="EMBL" id="BSXW01002099">
    <property type="protein sequence ID" value="GMF40812.1"/>
    <property type="molecule type" value="Genomic_DNA"/>
</dbReference>
<sequence>MPASSPSDAAFTAALIASIDAAFSRRHVRSTTDTSGVGTRNAMPVSLPFSTGSTLPTAFAAPVDDGMMFWPQPRPPRQSLPPFAGPSTGSCVAVVACTVVIRPSTMPNLSLITLASGARQFVVHDAFDTTGAEPSYSLWFTPITYMGVASLGGAEITTFLQPPSMWALAFSVVVNTPVDSHTYVAPALPHGISAGLRASNTWMTWPFTTRLPSLVSTVPSNLPCVESYLNRYAMYSRSMNGSLMATTFVLGFSMAARHTRRPMRPKPLMPMFTSDMVRWGGGRSGCAWKSANWIVGLEGALDAMLKLLVYVKSRGQKTAARKKSRRSADRKIPLSVDEGGKRCEKWKKILIIANRGSLLQNGVLGDQAHLVAWSSGCI</sequence>
<evidence type="ECO:0000313" key="2">
    <source>
        <dbReference type="Proteomes" id="UP001165083"/>
    </source>
</evidence>
<proteinExistence type="predicted"/>
<evidence type="ECO:0000313" key="1">
    <source>
        <dbReference type="EMBL" id="GMF40812.1"/>
    </source>
</evidence>
<reference evidence="1" key="1">
    <citation type="submission" date="2023-04" db="EMBL/GenBank/DDBJ databases">
        <title>Phytophthora lilii NBRC 32176.</title>
        <authorList>
            <person name="Ichikawa N."/>
            <person name="Sato H."/>
            <person name="Tonouchi N."/>
        </authorList>
    </citation>
    <scope>NUCLEOTIDE SEQUENCE</scope>
    <source>
        <strain evidence="1">NBRC 32176</strain>
    </source>
</reference>